<dbReference type="Pfam" id="PF07780">
    <property type="entry name" value="Spb1_C"/>
    <property type="match status" value="1"/>
</dbReference>
<reference evidence="3" key="1">
    <citation type="submission" date="2023-05" db="EMBL/GenBank/DDBJ databases">
        <authorList>
            <person name="Huff M."/>
        </authorList>
    </citation>
    <scope>NUCLEOTIDE SEQUENCE</scope>
</reference>
<evidence type="ECO:0000313" key="3">
    <source>
        <dbReference type="EMBL" id="CAI9780991.1"/>
    </source>
</evidence>
<sequence length="203" mass="23842">MVHSDRDSDNDGDGEVNPLVVPPLENTPSQEEIAAKWFSQDVFMDTDERENLEKDDSEDEMQMDIQVEHPTIQEKTIEDSPTKFKGSRKTSKLPTREPILDDAYNKYMFHDEGLFPKWFVDDEKRHYQPIKPVTKEEIAVMRAKFKEFDAQPAKKVVQTIARKVRENAKSILDHTEISDCSKRKMIEQLYKKAIPKNLRRNMW</sequence>
<feature type="region of interest" description="Disordered" evidence="1">
    <location>
        <begin position="68"/>
        <end position="93"/>
    </location>
</feature>
<accession>A0AAD2A3Y3</accession>
<name>A0AAD2A3Y3_9LAMI</name>
<keyword evidence="4" id="KW-1185">Reference proteome</keyword>
<dbReference type="GO" id="GO:0008168">
    <property type="term" value="F:methyltransferase activity"/>
    <property type="evidence" value="ECO:0007669"/>
    <property type="project" value="InterPro"/>
</dbReference>
<evidence type="ECO:0000313" key="4">
    <source>
        <dbReference type="Proteomes" id="UP000834106"/>
    </source>
</evidence>
<evidence type="ECO:0000256" key="1">
    <source>
        <dbReference type="SAM" id="MobiDB-lite"/>
    </source>
</evidence>
<protein>
    <recommendedName>
        <fullName evidence="2">Ribosomal RNA methyltransferase SPB1-like C-terminal domain-containing protein</fullName>
    </recommendedName>
</protein>
<dbReference type="GO" id="GO:0005634">
    <property type="term" value="C:nucleus"/>
    <property type="evidence" value="ECO:0007669"/>
    <property type="project" value="InterPro"/>
</dbReference>
<dbReference type="EMBL" id="OU503052">
    <property type="protein sequence ID" value="CAI9780991.1"/>
    <property type="molecule type" value="Genomic_DNA"/>
</dbReference>
<feature type="compositionally biased region" description="Basic and acidic residues" evidence="1">
    <location>
        <begin position="71"/>
        <end position="82"/>
    </location>
</feature>
<feature type="region of interest" description="Disordered" evidence="1">
    <location>
        <begin position="1"/>
        <end position="28"/>
    </location>
</feature>
<dbReference type="GO" id="GO:0006364">
    <property type="term" value="P:rRNA processing"/>
    <property type="evidence" value="ECO:0007669"/>
    <property type="project" value="InterPro"/>
</dbReference>
<dbReference type="InterPro" id="IPR012920">
    <property type="entry name" value="rRNA_MeTfrase_SPB1-like_C"/>
</dbReference>
<feature type="domain" description="Ribosomal RNA methyltransferase SPB1-like C-terminal" evidence="2">
    <location>
        <begin position="53"/>
        <end position="197"/>
    </location>
</feature>
<evidence type="ECO:0000259" key="2">
    <source>
        <dbReference type="Pfam" id="PF07780"/>
    </source>
</evidence>
<gene>
    <name evidence="3" type="ORF">FPE_LOCUS28421</name>
</gene>
<dbReference type="AlphaFoldDB" id="A0AAD2A3Y3"/>
<proteinExistence type="predicted"/>
<dbReference type="Proteomes" id="UP000834106">
    <property type="component" value="Chromosome 17"/>
</dbReference>
<organism evidence="3 4">
    <name type="scientific">Fraxinus pennsylvanica</name>
    <dbReference type="NCBI Taxonomy" id="56036"/>
    <lineage>
        <taxon>Eukaryota</taxon>
        <taxon>Viridiplantae</taxon>
        <taxon>Streptophyta</taxon>
        <taxon>Embryophyta</taxon>
        <taxon>Tracheophyta</taxon>
        <taxon>Spermatophyta</taxon>
        <taxon>Magnoliopsida</taxon>
        <taxon>eudicotyledons</taxon>
        <taxon>Gunneridae</taxon>
        <taxon>Pentapetalae</taxon>
        <taxon>asterids</taxon>
        <taxon>lamiids</taxon>
        <taxon>Lamiales</taxon>
        <taxon>Oleaceae</taxon>
        <taxon>Oleeae</taxon>
        <taxon>Fraxinus</taxon>
    </lineage>
</organism>